<keyword evidence="6" id="KW-1185">Reference proteome</keyword>
<evidence type="ECO:0000259" key="1">
    <source>
        <dbReference type="Pfam" id="PF05018"/>
    </source>
</evidence>
<evidence type="ECO:0000259" key="4">
    <source>
        <dbReference type="Pfam" id="PF23193"/>
    </source>
</evidence>
<protein>
    <submittedName>
        <fullName evidence="5">Jg11032 protein</fullName>
    </submittedName>
</protein>
<dbReference type="Pfam" id="PF23141">
    <property type="entry name" value="Ig_NOMO"/>
    <property type="match status" value="1"/>
</dbReference>
<gene>
    <name evidence="5" type="primary">jg11032</name>
    <name evidence="5" type="ORF">PAEG_LOCUS23065</name>
</gene>
<proteinExistence type="predicted"/>
<dbReference type="Pfam" id="PF23193">
    <property type="entry name" value="NOMO_3rd"/>
    <property type="match status" value="1"/>
</dbReference>
<feature type="domain" description="CFA20" evidence="1">
    <location>
        <begin position="1"/>
        <end position="170"/>
    </location>
</feature>
<organism evidence="5 6">
    <name type="scientific">Pararge aegeria aegeria</name>
    <dbReference type="NCBI Taxonomy" id="348720"/>
    <lineage>
        <taxon>Eukaryota</taxon>
        <taxon>Metazoa</taxon>
        <taxon>Ecdysozoa</taxon>
        <taxon>Arthropoda</taxon>
        <taxon>Hexapoda</taxon>
        <taxon>Insecta</taxon>
        <taxon>Pterygota</taxon>
        <taxon>Neoptera</taxon>
        <taxon>Endopterygota</taxon>
        <taxon>Lepidoptera</taxon>
        <taxon>Glossata</taxon>
        <taxon>Ditrysia</taxon>
        <taxon>Papilionoidea</taxon>
        <taxon>Nymphalidae</taxon>
        <taxon>Satyrinae</taxon>
        <taxon>Satyrini</taxon>
        <taxon>Parargina</taxon>
        <taxon>Pararge</taxon>
    </lineage>
</organism>
<dbReference type="EMBL" id="CAKXAJ010026113">
    <property type="protein sequence ID" value="CAH2256904.1"/>
    <property type="molecule type" value="Genomic_DNA"/>
</dbReference>
<sequence length="641" mass="72046">MFKNTFQSGFLSILYSIGSKPLQIWDKKVRNGHIKRITDNDIQSLVLEIVGTNVSTTYITCPADPKKTLGIKLPFLVMIIKNLKKYFTFEVQVLDDKNVRRRFRASNYQSTTRVKPFICTMPMRLDEGWNQIQFNLADFTRRAYGTNYVETLRVQIHANCRIRRVYFSDRWKLDPAQTIVQVKEGNTVLPLGSLSVKGYDVSGSENPKFRVEGCKTALLQGVPDSPICYSVTDAAGEFKFGLVPAGEYKLLALSKSPGQATITYNIKPDAVPFTVKHDSLYIKNAFEELPPVPDFELTGLALALSASHRMQVEYKSKAANGVLTVPAGQSRQCVPLADQYTLIPRGCHRVEPSEITVKMDTADVPSISFVATAHAAVLKIFSPEPATDVVLQLNFDGQPEENVPLKPVQDESGYVYEHTVYLAEIIQKSVCVGVLSIRGLIPRCVYTIELKESTDPELAGIELAKSPPPVEVKEKDIKNIRLIIIQLNQLTDVNVLIHTPNIDHYKSLRLTLALESSPHNTLFATKLDPAGYNQYNNPGLMYVMPRLPADNKTYVLQLECSLSKVTHSYSESVFYFNSDGKFRHFDIEFSPKVKSSEQELRQSSLLVLPLLAALGLLYTQRHRLPNLRPDTMKRANRKKAQ</sequence>
<evidence type="ECO:0000313" key="5">
    <source>
        <dbReference type="EMBL" id="CAH2256904.1"/>
    </source>
</evidence>
<dbReference type="InterPro" id="IPR040441">
    <property type="entry name" value="CFA20/CFAP20DC"/>
</dbReference>
<comment type="caution">
    <text evidence="5">The sequence shown here is derived from an EMBL/GenBank/DDBJ whole genome shotgun (WGS) entry which is preliminary data.</text>
</comment>
<feature type="domain" description="NOMO C-terminal transthyretin-like" evidence="3">
    <location>
        <begin position="491"/>
        <end position="591"/>
    </location>
</feature>
<dbReference type="PANTHER" id="PTHR12458">
    <property type="entry name" value="ORF PROTEIN"/>
    <property type="match status" value="1"/>
</dbReference>
<dbReference type="InterPro" id="IPR056319">
    <property type="entry name" value="NOMO_7th"/>
</dbReference>
<dbReference type="Pfam" id="PF05018">
    <property type="entry name" value="CFA20_dom"/>
    <property type="match status" value="1"/>
</dbReference>
<dbReference type="Proteomes" id="UP000838756">
    <property type="component" value="Unassembled WGS sequence"/>
</dbReference>
<accession>A0A8S4SBZ6</accession>
<evidence type="ECO:0000259" key="2">
    <source>
        <dbReference type="Pfam" id="PF23141"/>
    </source>
</evidence>
<evidence type="ECO:0000313" key="6">
    <source>
        <dbReference type="Proteomes" id="UP000838756"/>
    </source>
</evidence>
<dbReference type="InterPro" id="IPR056191">
    <property type="entry name" value="NOMO_12th"/>
</dbReference>
<reference evidence="5" key="1">
    <citation type="submission" date="2022-03" db="EMBL/GenBank/DDBJ databases">
        <authorList>
            <person name="Lindestad O."/>
        </authorList>
    </citation>
    <scope>NUCLEOTIDE SEQUENCE</scope>
</reference>
<feature type="domain" description="NOMO third transthyretin-like" evidence="4">
    <location>
        <begin position="225"/>
        <end position="286"/>
    </location>
</feature>
<dbReference type="InterPro" id="IPR056189">
    <property type="entry name" value="NOMO_3rd"/>
</dbReference>
<feature type="domain" description="NOMO seventh transthyretin-like" evidence="2">
    <location>
        <begin position="303"/>
        <end position="371"/>
    </location>
</feature>
<dbReference type="InterPro" id="IPR007714">
    <property type="entry name" value="CFA20_dom"/>
</dbReference>
<name>A0A8S4SBZ6_9NEOP</name>
<evidence type="ECO:0000259" key="3">
    <source>
        <dbReference type="Pfam" id="PF23192"/>
    </source>
</evidence>
<dbReference type="OrthoDB" id="10263633at2759"/>
<dbReference type="AlphaFoldDB" id="A0A8S4SBZ6"/>
<dbReference type="Pfam" id="PF23192">
    <property type="entry name" value="NOMO_12th"/>
    <property type="match status" value="1"/>
</dbReference>